<dbReference type="FunFam" id="3.30.930.10:FF:000045">
    <property type="entry name" value="lipoyltransferase 1, mitochondrial"/>
    <property type="match status" value="1"/>
</dbReference>
<dbReference type="Proteomes" id="UP000250572">
    <property type="component" value="Unassembled WGS sequence"/>
</dbReference>
<dbReference type="Pfam" id="PF21948">
    <property type="entry name" value="LplA-B_cat"/>
    <property type="match status" value="1"/>
</dbReference>
<dbReference type="NCBIfam" id="TIGR00545">
    <property type="entry name" value="lipoyltrans"/>
    <property type="match status" value="1"/>
</dbReference>
<dbReference type="PANTHER" id="PTHR12561">
    <property type="entry name" value="LIPOATE-PROTEIN LIGASE"/>
    <property type="match status" value="1"/>
</dbReference>
<comment type="pathway">
    <text evidence="1">Protein modification; protein lipoylation via exogenous pathway; protein N(6)-(lipoyl)lysine from lipoate: step 2/2.</text>
</comment>
<feature type="non-terminal residue" evidence="4">
    <location>
        <position position="533"/>
    </location>
</feature>
<sequence>MEVSRGHLGLIEEVGGGYLHLRRKVWGGDLRLCEVSGGHLGLGELKGGSLGLQSEVRRGTLAGERFPWFLNKEVEKGGRECVREDWWMMGGGDPAGNVHKNRKRTMLKLMLTLLLEFKEGGASQASARCDEALDPRRMMLSHLRGTFCVLTAGVQRAWSGSSCLFMDPSSPGLVLQSQSTDVFQNLALEDWIDAHVDLQQRSVLLLWRNRPAVVIGRHQNPWAECNQPAMRSAQVPVARRRSGGGTVYHDLGNLNLTFFASKKAYDRRRNLKVVTDALRRVQPQLDVQATDRLDILLNGRYKISGTASRLSRKSSYHHCTLLHSADRSAIASLLRPSCPGIRSNATPSVPSPVANLTDHAPSLQWEELLEAVVQQYSSAEFGLTSASQCVDPADEALFPGVASMEAELRSWEWTFGKTPKFRMETELELRDERPEARCSAQLQLEVKNGRVESCRVEVPTSWLPERLSASLAQVLLGERFCPHRAAAALSALLRCESGPLHSRLHNLCDVLRAKFHLKHSGTMGKKQKKSGED</sequence>
<evidence type="ECO:0000313" key="5">
    <source>
        <dbReference type="Proteomes" id="UP000250572"/>
    </source>
</evidence>
<feature type="domain" description="BPL/LPL catalytic" evidence="3">
    <location>
        <begin position="198"/>
        <end position="384"/>
    </location>
</feature>
<dbReference type="GO" id="GO:0017118">
    <property type="term" value="F:lipoyltransferase activity"/>
    <property type="evidence" value="ECO:0007669"/>
    <property type="project" value="TreeGrafter"/>
</dbReference>
<dbReference type="CDD" id="cd16443">
    <property type="entry name" value="LplA"/>
    <property type="match status" value="1"/>
</dbReference>
<accession>A0A315WZZ1</accession>
<evidence type="ECO:0000256" key="1">
    <source>
        <dbReference type="ARBA" id="ARBA00005085"/>
    </source>
</evidence>
<dbReference type="PANTHER" id="PTHR12561:SF3">
    <property type="entry name" value="LIPOYLTRANSFERASE 1, MITOCHONDRIAL"/>
    <property type="match status" value="1"/>
</dbReference>
<dbReference type="InterPro" id="IPR045864">
    <property type="entry name" value="aa-tRNA-synth_II/BPL/LPL"/>
</dbReference>
<gene>
    <name evidence="4" type="ORF">CCH79_00017280</name>
</gene>
<dbReference type="InterPro" id="IPR004562">
    <property type="entry name" value="LipoylTrfase_LipoateP_Ligase"/>
</dbReference>
<reference evidence="4 5" key="1">
    <citation type="journal article" date="2018" name="G3 (Bethesda)">
        <title>A High-Quality Reference Genome for the Invasive Mosquitofish Gambusia affinis Using a Chicago Library.</title>
        <authorList>
            <person name="Hoffberg S.L."/>
            <person name="Troendle N.J."/>
            <person name="Glenn T.C."/>
            <person name="Mahmud O."/>
            <person name="Louha S."/>
            <person name="Chalopin D."/>
            <person name="Bennetzen J.L."/>
            <person name="Mauricio R."/>
        </authorList>
    </citation>
    <scope>NUCLEOTIDE SEQUENCE [LARGE SCALE GENOMIC DNA]</scope>
    <source>
        <strain evidence="4">NE01/NJP1002.9</strain>
        <tissue evidence="4">Muscle</tissue>
    </source>
</reference>
<dbReference type="STRING" id="33528.ENSGAFP00000000122"/>
<evidence type="ECO:0000256" key="2">
    <source>
        <dbReference type="ARBA" id="ARBA00008242"/>
    </source>
</evidence>
<dbReference type="EMBL" id="NHOQ01000017">
    <property type="protein sequence ID" value="PWA33773.1"/>
    <property type="molecule type" value="Genomic_DNA"/>
</dbReference>
<organism evidence="4 5">
    <name type="scientific">Gambusia affinis</name>
    <name type="common">Western mosquitofish</name>
    <name type="synonym">Heterandria affinis</name>
    <dbReference type="NCBI Taxonomy" id="33528"/>
    <lineage>
        <taxon>Eukaryota</taxon>
        <taxon>Metazoa</taxon>
        <taxon>Chordata</taxon>
        <taxon>Craniata</taxon>
        <taxon>Vertebrata</taxon>
        <taxon>Euteleostomi</taxon>
        <taxon>Actinopterygii</taxon>
        <taxon>Neopterygii</taxon>
        <taxon>Teleostei</taxon>
        <taxon>Neoteleostei</taxon>
        <taxon>Acanthomorphata</taxon>
        <taxon>Ovalentaria</taxon>
        <taxon>Atherinomorphae</taxon>
        <taxon>Cyprinodontiformes</taxon>
        <taxon>Poeciliidae</taxon>
        <taxon>Poeciliinae</taxon>
        <taxon>Gambusia</taxon>
    </lineage>
</organism>
<dbReference type="GO" id="GO:0009249">
    <property type="term" value="P:protein lipoylation"/>
    <property type="evidence" value="ECO:0007669"/>
    <property type="project" value="InterPro"/>
</dbReference>
<dbReference type="GO" id="GO:0005739">
    <property type="term" value="C:mitochondrion"/>
    <property type="evidence" value="ECO:0007669"/>
    <property type="project" value="TreeGrafter"/>
</dbReference>
<protein>
    <recommendedName>
        <fullName evidence="3">BPL/LPL catalytic domain-containing protein</fullName>
    </recommendedName>
</protein>
<proteinExistence type="inferred from homology"/>
<keyword evidence="5" id="KW-1185">Reference proteome</keyword>
<dbReference type="Gene3D" id="3.30.930.10">
    <property type="entry name" value="Bira Bifunctional Protein, Domain 2"/>
    <property type="match status" value="1"/>
</dbReference>
<dbReference type="InterPro" id="IPR004143">
    <property type="entry name" value="BPL_LPL_catalytic"/>
</dbReference>
<evidence type="ECO:0000259" key="3">
    <source>
        <dbReference type="PROSITE" id="PS51733"/>
    </source>
</evidence>
<comment type="caution">
    <text evidence="4">The sequence shown here is derived from an EMBL/GenBank/DDBJ whole genome shotgun (WGS) entry which is preliminary data.</text>
</comment>
<dbReference type="AlphaFoldDB" id="A0A315WZZ1"/>
<evidence type="ECO:0000313" key="4">
    <source>
        <dbReference type="EMBL" id="PWA33773.1"/>
    </source>
</evidence>
<name>A0A315WZZ1_GAMAF</name>
<dbReference type="SUPFAM" id="SSF55681">
    <property type="entry name" value="Class II aaRS and biotin synthetases"/>
    <property type="match status" value="1"/>
</dbReference>
<dbReference type="PROSITE" id="PS51733">
    <property type="entry name" value="BPL_LPL_CATALYTIC"/>
    <property type="match status" value="1"/>
</dbReference>
<comment type="similarity">
    <text evidence="2">Belongs to the LplA family.</text>
</comment>
<dbReference type="Gene3D" id="3.30.390.50">
    <property type="entry name" value="CO dehydrogenase flavoprotein, C-terminal domain"/>
    <property type="match status" value="1"/>
</dbReference>
<dbReference type="UniPathway" id="UPA00537">
    <property type="reaction ID" value="UER00595"/>
</dbReference>